<evidence type="ECO:0000313" key="2">
    <source>
        <dbReference type="Proteomes" id="UP000821845"/>
    </source>
</evidence>
<proteinExistence type="predicted"/>
<name>A0ACB7RZP3_HYAAI</name>
<evidence type="ECO:0000313" key="1">
    <source>
        <dbReference type="EMBL" id="KAH6926883.1"/>
    </source>
</evidence>
<reference evidence="1" key="1">
    <citation type="submission" date="2020-05" db="EMBL/GenBank/DDBJ databases">
        <title>Large-scale comparative analyses of tick genomes elucidate their genetic diversity and vector capacities.</title>
        <authorList>
            <person name="Jia N."/>
            <person name="Wang J."/>
            <person name="Shi W."/>
            <person name="Du L."/>
            <person name="Sun Y."/>
            <person name="Zhan W."/>
            <person name="Jiang J."/>
            <person name="Wang Q."/>
            <person name="Zhang B."/>
            <person name="Ji P."/>
            <person name="Sakyi L.B."/>
            <person name="Cui X."/>
            <person name="Yuan T."/>
            <person name="Jiang B."/>
            <person name="Yang W."/>
            <person name="Lam T.T.-Y."/>
            <person name="Chang Q."/>
            <person name="Ding S."/>
            <person name="Wang X."/>
            <person name="Zhu J."/>
            <person name="Ruan X."/>
            <person name="Zhao L."/>
            <person name="Wei J."/>
            <person name="Que T."/>
            <person name="Du C."/>
            <person name="Cheng J."/>
            <person name="Dai P."/>
            <person name="Han X."/>
            <person name="Huang E."/>
            <person name="Gao Y."/>
            <person name="Liu J."/>
            <person name="Shao H."/>
            <person name="Ye R."/>
            <person name="Li L."/>
            <person name="Wei W."/>
            <person name="Wang X."/>
            <person name="Wang C."/>
            <person name="Yang T."/>
            <person name="Huo Q."/>
            <person name="Li W."/>
            <person name="Guo W."/>
            <person name="Chen H."/>
            <person name="Zhou L."/>
            <person name="Ni X."/>
            <person name="Tian J."/>
            <person name="Zhou Y."/>
            <person name="Sheng Y."/>
            <person name="Liu T."/>
            <person name="Pan Y."/>
            <person name="Xia L."/>
            <person name="Li J."/>
            <person name="Zhao F."/>
            <person name="Cao W."/>
        </authorList>
    </citation>
    <scope>NUCLEOTIDE SEQUENCE</scope>
    <source>
        <strain evidence="1">Hyas-2018</strain>
    </source>
</reference>
<organism evidence="1 2">
    <name type="scientific">Hyalomma asiaticum</name>
    <name type="common">Tick</name>
    <dbReference type="NCBI Taxonomy" id="266040"/>
    <lineage>
        <taxon>Eukaryota</taxon>
        <taxon>Metazoa</taxon>
        <taxon>Ecdysozoa</taxon>
        <taxon>Arthropoda</taxon>
        <taxon>Chelicerata</taxon>
        <taxon>Arachnida</taxon>
        <taxon>Acari</taxon>
        <taxon>Parasitiformes</taxon>
        <taxon>Ixodida</taxon>
        <taxon>Ixodoidea</taxon>
        <taxon>Ixodidae</taxon>
        <taxon>Hyalomminae</taxon>
        <taxon>Hyalomma</taxon>
    </lineage>
</organism>
<dbReference type="Proteomes" id="UP000821845">
    <property type="component" value="Chromosome 7"/>
</dbReference>
<comment type="caution">
    <text evidence="1">The sequence shown here is derived from an EMBL/GenBank/DDBJ whole genome shotgun (WGS) entry which is preliminary data.</text>
</comment>
<protein>
    <submittedName>
        <fullName evidence="1">Uncharacterized protein</fullName>
    </submittedName>
</protein>
<accession>A0ACB7RZP3</accession>
<dbReference type="EMBL" id="CM023487">
    <property type="protein sequence ID" value="KAH6926883.1"/>
    <property type="molecule type" value="Genomic_DNA"/>
</dbReference>
<sequence>MAAESVDEDKTSTYDLSEDEDIDCDETPFTLVSYKKKRPEGIPVVFRPSEEGSNFWQVNPNRAASEIVSAAKEKRPGRQGPSTERHDQSTGNAAHCAQTSHESGRAAQQQPVPLYQQPHLTPYQRRQHSPQRHQSSQRPPQASLRQPATTAPGASASTSDYAPVPMAHVLLPMLFTALRAILSAIPQANNLPELTDQGYLIWISMNVLDSSCPMRHPYPHQHQCHMMVCQFDSGNALLTLQAHPLSIQDGGERERVPPLPKQRRVKTAAYTVRLHPQLSRAWCLQRDSMLACPPLALALLCASGTVWAAEKEPQKIDCRRRSSTEGDGSSLYQFQFPEIVGNDTVNLEQYRGHVLLLFTWTYWQLNALQSRFGNRNFTVIGFPCNQFGKQEPGGTGEEILAGIRYVRPGDDFVPNFPLVEKLEVNGDEQHPLFDFLKSRCPSPVTPFRPKDNLFYSPQDSADIRWNFEKFLVNRDGTPLRRYEPNFLPLDMEDDIEALTSEGTLPPIQENMTPQ</sequence>
<keyword evidence="2" id="KW-1185">Reference proteome</keyword>
<gene>
    <name evidence="1" type="ORF">HPB50_022652</name>
</gene>